<evidence type="ECO:0000313" key="2">
    <source>
        <dbReference type="Proteomes" id="UP001234811"/>
    </source>
</evidence>
<dbReference type="EMBL" id="JAVIPQ010000155">
    <property type="protein sequence ID" value="MDQ9556005.1"/>
    <property type="molecule type" value="Genomic_DNA"/>
</dbReference>
<protein>
    <submittedName>
        <fullName evidence="1">Uncharacterized protein</fullName>
    </submittedName>
</protein>
<proteinExistence type="predicted"/>
<feature type="non-terminal residue" evidence="1">
    <location>
        <position position="78"/>
    </location>
</feature>
<reference evidence="1 2" key="1">
    <citation type="submission" date="2023-07" db="EMBL/GenBank/DDBJ databases">
        <title>Pathogens genome sequencing project 196.</title>
        <authorList>
            <person name="Cao X."/>
        </authorList>
    </citation>
    <scope>NUCLEOTIDE SEQUENCE [LARGE SCALE GENOMIC DNA]</scope>
    <source>
        <strain evidence="1 2">SM41</strain>
    </source>
</reference>
<name>A0ABD5BHN8_SERMA</name>
<dbReference type="Proteomes" id="UP001234811">
    <property type="component" value="Unassembled WGS sequence"/>
</dbReference>
<gene>
    <name evidence="1" type="ORF">RF091_10830</name>
</gene>
<sequence length="78" mass="8721">AERDALAQRVEMLAVENSALKSRSIKLFNLGYLRGHESTVEGYFVDVHRNDIDTYHDDVVAEIIEDEDETPATDAALA</sequence>
<dbReference type="RefSeq" id="WP_309212964.1">
    <property type="nucleotide sequence ID" value="NZ_JAVIPQ010000155.1"/>
</dbReference>
<comment type="caution">
    <text evidence="1">The sequence shown here is derived from an EMBL/GenBank/DDBJ whole genome shotgun (WGS) entry which is preliminary data.</text>
</comment>
<feature type="non-terminal residue" evidence="1">
    <location>
        <position position="1"/>
    </location>
</feature>
<dbReference type="AlphaFoldDB" id="A0ABD5BHN8"/>
<organism evidence="1 2">
    <name type="scientific">Serratia marcescens</name>
    <dbReference type="NCBI Taxonomy" id="615"/>
    <lineage>
        <taxon>Bacteria</taxon>
        <taxon>Pseudomonadati</taxon>
        <taxon>Pseudomonadota</taxon>
        <taxon>Gammaproteobacteria</taxon>
        <taxon>Enterobacterales</taxon>
        <taxon>Yersiniaceae</taxon>
        <taxon>Serratia</taxon>
    </lineage>
</organism>
<evidence type="ECO:0000313" key="1">
    <source>
        <dbReference type="EMBL" id="MDQ9556005.1"/>
    </source>
</evidence>
<accession>A0ABD5BHN8</accession>